<evidence type="ECO:0000313" key="2">
    <source>
        <dbReference type="Proteomes" id="UP000554482"/>
    </source>
</evidence>
<name>A0A7J6WXU4_THATH</name>
<comment type="caution">
    <text evidence="1">The sequence shown here is derived from an EMBL/GenBank/DDBJ whole genome shotgun (WGS) entry which is preliminary data.</text>
</comment>
<dbReference type="AlphaFoldDB" id="A0A7J6WXU4"/>
<dbReference type="GO" id="GO:0005759">
    <property type="term" value="C:mitochondrial matrix"/>
    <property type="evidence" value="ECO:0007669"/>
    <property type="project" value="InterPro"/>
</dbReference>
<dbReference type="Gene3D" id="3.10.280.10">
    <property type="entry name" value="Mitochondrial glycoprotein"/>
    <property type="match status" value="1"/>
</dbReference>
<dbReference type="SUPFAM" id="SSF54529">
    <property type="entry name" value="Mitochondrial glycoprotein MAM33-like"/>
    <property type="match status" value="1"/>
</dbReference>
<gene>
    <name evidence="1" type="ORF">FRX31_009006</name>
</gene>
<dbReference type="EMBL" id="JABWDY010009482">
    <property type="protein sequence ID" value="KAF5201408.1"/>
    <property type="molecule type" value="Genomic_DNA"/>
</dbReference>
<dbReference type="OrthoDB" id="278212at2759"/>
<dbReference type="InterPro" id="IPR036561">
    <property type="entry name" value="MAM33_sf"/>
</dbReference>
<dbReference type="FunFam" id="3.10.280.10:FF:000006">
    <property type="entry name" value="Mitochondrial glycoprotein, expressed"/>
    <property type="match status" value="1"/>
</dbReference>
<dbReference type="PANTHER" id="PTHR10826">
    <property type="entry name" value="COMPLEMENT COMPONENT 1"/>
    <property type="match status" value="1"/>
</dbReference>
<dbReference type="Pfam" id="PF02330">
    <property type="entry name" value="MAM33"/>
    <property type="match status" value="1"/>
</dbReference>
<dbReference type="InterPro" id="IPR003428">
    <property type="entry name" value="MAM33"/>
</dbReference>
<evidence type="ECO:0000313" key="1">
    <source>
        <dbReference type="EMBL" id="KAF5201408.1"/>
    </source>
</evidence>
<dbReference type="Proteomes" id="UP000554482">
    <property type="component" value="Unassembled WGS sequence"/>
</dbReference>
<accession>A0A7J6WXU4</accession>
<protein>
    <submittedName>
        <fullName evidence="1">Mitochondrial glycoprotein</fullName>
    </submittedName>
</protein>
<organism evidence="1 2">
    <name type="scientific">Thalictrum thalictroides</name>
    <name type="common">Rue-anemone</name>
    <name type="synonym">Anemone thalictroides</name>
    <dbReference type="NCBI Taxonomy" id="46969"/>
    <lineage>
        <taxon>Eukaryota</taxon>
        <taxon>Viridiplantae</taxon>
        <taxon>Streptophyta</taxon>
        <taxon>Embryophyta</taxon>
        <taxon>Tracheophyta</taxon>
        <taxon>Spermatophyta</taxon>
        <taxon>Magnoliopsida</taxon>
        <taxon>Ranunculales</taxon>
        <taxon>Ranunculaceae</taxon>
        <taxon>Thalictroideae</taxon>
        <taxon>Thalictrum</taxon>
    </lineage>
</organism>
<dbReference type="PANTHER" id="PTHR10826:SF1">
    <property type="entry name" value="COMPLEMENT COMPONENT 1 Q SUBCOMPONENT-BINDING PROTEIN, MITOCHONDRIAL"/>
    <property type="match status" value="1"/>
</dbReference>
<proteinExistence type="predicted"/>
<reference evidence="1 2" key="1">
    <citation type="submission" date="2020-06" db="EMBL/GenBank/DDBJ databases">
        <title>Transcriptomic and genomic resources for Thalictrum thalictroides and T. hernandezii: Facilitating candidate gene discovery in an emerging model plant lineage.</title>
        <authorList>
            <person name="Arias T."/>
            <person name="Riano-Pachon D.M."/>
            <person name="Di Stilio V.S."/>
        </authorList>
    </citation>
    <scope>NUCLEOTIDE SEQUENCE [LARGE SCALE GENOMIC DNA]</scope>
    <source>
        <strain evidence="2">cv. WT478/WT964</strain>
        <tissue evidence="1">Leaves</tissue>
    </source>
</reference>
<keyword evidence="2" id="KW-1185">Reference proteome</keyword>
<sequence length="206" mass="23529">MSSLTKIFRRGYRAVRDIELIQILNSEIKHEQSTDQFKGHKVGSLGNFELSWDGKRSKDVVLRRKCHSGEEIALSAMLGPCDYVRENSLPFHALMKICIKKPELESLLQFDCVIENKDYGLSDFTISHVCYLPSSSCLGDSVYKGPLFSDLDPQLQAMYKEYLIDKGIGEDLTSFLILHLHKKEKDQYVNWLARLEATLSKSNHPS</sequence>